<organism evidence="3 4">
    <name type="scientific">Rhodopila globiformis</name>
    <name type="common">Rhodopseudomonas globiformis</name>
    <dbReference type="NCBI Taxonomy" id="1071"/>
    <lineage>
        <taxon>Bacteria</taxon>
        <taxon>Pseudomonadati</taxon>
        <taxon>Pseudomonadota</taxon>
        <taxon>Alphaproteobacteria</taxon>
        <taxon>Acetobacterales</taxon>
        <taxon>Acetobacteraceae</taxon>
        <taxon>Rhodopila</taxon>
    </lineage>
</organism>
<evidence type="ECO:0000313" key="4">
    <source>
        <dbReference type="Proteomes" id="UP000239724"/>
    </source>
</evidence>
<dbReference type="Pfam" id="PF22513">
    <property type="entry name" value="FitA-like_RHH"/>
    <property type="match status" value="1"/>
</dbReference>
<name>A0A2S6NP71_RHOGL</name>
<feature type="domain" description="Antitoxin FitA-like ribbon-helix-helix" evidence="2">
    <location>
        <begin position="3"/>
        <end position="40"/>
    </location>
</feature>
<dbReference type="AlphaFoldDB" id="A0A2S6NP71"/>
<dbReference type="Proteomes" id="UP000239724">
    <property type="component" value="Unassembled WGS sequence"/>
</dbReference>
<feature type="compositionally biased region" description="Basic and acidic residues" evidence="1">
    <location>
        <begin position="67"/>
        <end position="82"/>
    </location>
</feature>
<dbReference type="Gene3D" id="1.10.1220.10">
    <property type="entry name" value="Met repressor-like"/>
    <property type="match status" value="1"/>
</dbReference>
<evidence type="ECO:0000259" key="2">
    <source>
        <dbReference type="Pfam" id="PF22513"/>
    </source>
</evidence>
<accession>A0A2S6NP71</accession>
<reference evidence="3 4" key="1">
    <citation type="journal article" date="2018" name="Arch. Microbiol.">
        <title>New insights into the metabolic potential of the phototrophic purple bacterium Rhodopila globiformis DSM 161(T) from its draft genome sequence and evidence for a vanadium-dependent nitrogenase.</title>
        <authorList>
            <person name="Imhoff J.F."/>
            <person name="Rahn T."/>
            <person name="Kunzel S."/>
            <person name="Neulinger S.C."/>
        </authorList>
    </citation>
    <scope>NUCLEOTIDE SEQUENCE [LARGE SCALE GENOMIC DNA]</scope>
    <source>
        <strain evidence="3 4">DSM 161</strain>
    </source>
</reference>
<feature type="region of interest" description="Disordered" evidence="1">
    <location>
        <begin position="47"/>
        <end position="82"/>
    </location>
</feature>
<gene>
    <name evidence="3" type="ORF">CCS01_00780</name>
</gene>
<evidence type="ECO:0000313" key="3">
    <source>
        <dbReference type="EMBL" id="PPQ40148.1"/>
    </source>
</evidence>
<dbReference type="GO" id="GO:0006355">
    <property type="term" value="P:regulation of DNA-templated transcription"/>
    <property type="evidence" value="ECO:0007669"/>
    <property type="project" value="InterPro"/>
</dbReference>
<dbReference type="RefSeq" id="WP_104516937.1">
    <property type="nucleotide sequence ID" value="NZ_NHRY01000029.1"/>
</dbReference>
<dbReference type="InterPro" id="IPR010985">
    <property type="entry name" value="Ribbon_hlx_hlx"/>
</dbReference>
<dbReference type="EMBL" id="NHRY01000029">
    <property type="protein sequence ID" value="PPQ40148.1"/>
    <property type="molecule type" value="Genomic_DNA"/>
</dbReference>
<evidence type="ECO:0000256" key="1">
    <source>
        <dbReference type="SAM" id="MobiDB-lite"/>
    </source>
</evidence>
<dbReference type="InterPro" id="IPR013321">
    <property type="entry name" value="Arc_rbn_hlx_hlx"/>
</dbReference>
<dbReference type="InterPro" id="IPR053853">
    <property type="entry name" value="FitA-like_RHH"/>
</dbReference>
<proteinExistence type="predicted"/>
<keyword evidence="4" id="KW-1185">Reference proteome</keyword>
<protein>
    <recommendedName>
        <fullName evidence="2">Antitoxin FitA-like ribbon-helix-helix domain-containing protein</fullName>
    </recommendedName>
</protein>
<sequence length="82" mass="9206">MGQLIVRGLDDRLVQALKQRAARSGRSAEAEHRALLEQALRPETESFAEAAARLRARTPRQTSDSADLIRTDRDRDHGSARR</sequence>
<dbReference type="SUPFAM" id="SSF47598">
    <property type="entry name" value="Ribbon-helix-helix"/>
    <property type="match status" value="1"/>
</dbReference>
<comment type="caution">
    <text evidence="3">The sequence shown here is derived from an EMBL/GenBank/DDBJ whole genome shotgun (WGS) entry which is preliminary data.</text>
</comment>